<accession>A0ABP4PIR9</accession>
<gene>
    <name evidence="1" type="ORF">GCM10009789_34720</name>
</gene>
<evidence type="ECO:0000313" key="2">
    <source>
        <dbReference type="Proteomes" id="UP001500393"/>
    </source>
</evidence>
<dbReference type="RefSeq" id="WP_344215000.1">
    <property type="nucleotide sequence ID" value="NZ_BAAAOS010000020.1"/>
</dbReference>
<dbReference type="SUPFAM" id="SSF56219">
    <property type="entry name" value="DNase I-like"/>
    <property type="match status" value="1"/>
</dbReference>
<proteinExistence type="predicted"/>
<comment type="caution">
    <text evidence="1">The sequence shown here is derived from an EMBL/GenBank/DDBJ whole genome shotgun (WGS) entry which is preliminary data.</text>
</comment>
<dbReference type="Proteomes" id="UP001500393">
    <property type="component" value="Unassembled WGS sequence"/>
</dbReference>
<evidence type="ECO:0008006" key="3">
    <source>
        <dbReference type="Google" id="ProtNLM"/>
    </source>
</evidence>
<dbReference type="EMBL" id="BAAAOS010000020">
    <property type="protein sequence ID" value="GAA1578297.1"/>
    <property type="molecule type" value="Genomic_DNA"/>
</dbReference>
<evidence type="ECO:0000313" key="1">
    <source>
        <dbReference type="EMBL" id="GAA1578297.1"/>
    </source>
</evidence>
<keyword evidence="2" id="KW-1185">Reference proteome</keyword>
<dbReference type="Gene3D" id="3.60.10.10">
    <property type="entry name" value="Endonuclease/exonuclease/phosphatase"/>
    <property type="match status" value="1"/>
</dbReference>
<organism evidence="1 2">
    <name type="scientific">Kribbella sancticallisti</name>
    <dbReference type="NCBI Taxonomy" id="460087"/>
    <lineage>
        <taxon>Bacteria</taxon>
        <taxon>Bacillati</taxon>
        <taxon>Actinomycetota</taxon>
        <taxon>Actinomycetes</taxon>
        <taxon>Propionibacteriales</taxon>
        <taxon>Kribbellaceae</taxon>
        <taxon>Kribbella</taxon>
    </lineage>
</organism>
<reference evidence="2" key="1">
    <citation type="journal article" date="2019" name="Int. J. Syst. Evol. Microbiol.">
        <title>The Global Catalogue of Microorganisms (GCM) 10K type strain sequencing project: providing services to taxonomists for standard genome sequencing and annotation.</title>
        <authorList>
            <consortium name="The Broad Institute Genomics Platform"/>
            <consortium name="The Broad Institute Genome Sequencing Center for Infectious Disease"/>
            <person name="Wu L."/>
            <person name="Ma J."/>
        </authorList>
    </citation>
    <scope>NUCLEOTIDE SEQUENCE [LARGE SCALE GENOMIC DNA]</scope>
    <source>
        <strain evidence="2">JCM 14969</strain>
    </source>
</reference>
<protein>
    <recommendedName>
        <fullName evidence="3">Endonuclease</fullName>
    </recommendedName>
</protein>
<name>A0ABP4PIR9_9ACTN</name>
<dbReference type="InterPro" id="IPR036691">
    <property type="entry name" value="Endo/exonu/phosph_ase_sf"/>
</dbReference>
<sequence>MATLNIWCRHGDWPARREVLREGFRNLRPDLVALQETVVEDSYDQVYLDR</sequence>